<proteinExistence type="predicted"/>
<name>A0A6C0CUA0_9ZZZZ</name>
<reference evidence="1" key="1">
    <citation type="journal article" date="2020" name="Nature">
        <title>Giant virus diversity and host interactions through global metagenomics.</title>
        <authorList>
            <person name="Schulz F."/>
            <person name="Roux S."/>
            <person name="Paez-Espino D."/>
            <person name="Jungbluth S."/>
            <person name="Walsh D.A."/>
            <person name="Denef V.J."/>
            <person name="McMahon K.D."/>
            <person name="Konstantinidis K.T."/>
            <person name="Eloe-Fadrosh E.A."/>
            <person name="Kyrpides N.C."/>
            <person name="Woyke T."/>
        </authorList>
    </citation>
    <scope>NUCLEOTIDE SEQUENCE</scope>
    <source>
        <strain evidence="1">GVMAG-M-3300021963-12</strain>
    </source>
</reference>
<accession>A0A6C0CUA0</accession>
<organism evidence="1">
    <name type="scientific">viral metagenome</name>
    <dbReference type="NCBI Taxonomy" id="1070528"/>
    <lineage>
        <taxon>unclassified sequences</taxon>
        <taxon>metagenomes</taxon>
        <taxon>organismal metagenomes</taxon>
    </lineage>
</organism>
<dbReference type="AlphaFoldDB" id="A0A6C0CUA0"/>
<dbReference type="EMBL" id="MN739481">
    <property type="protein sequence ID" value="QHT07314.1"/>
    <property type="molecule type" value="Genomic_DNA"/>
</dbReference>
<sequence length="402" mass="43336">MPTPSASQFTQLQKFNAIAARQPDGKSQQKTFTAMYQPVPSVPNPTNFLASPGTKFTSTRSFIPINRVTGFQYKPKVPAGFGNPGAGLRLPIIDSTPVPISRFLLSNLVLPPYTFGGYTPGGSGATLVGFLYSYNLLAPINYFPDTTPTTGGNSIGTITTPITTTNVNPLSYLLLRFSASNFPNQLFRLYPTAAGGMVMYIGRKNTALTLDDVVNVMNNSIGQPNTYPPNVISQEIIGTGGSAGNSSYLITDFTSASDFVDVVLINFLSVLSFSFQLDVLRNPRADRTFTWPITQFGVSPIILPITPPAGPFNIMVIRFINPLAGMNYLINATVDSFSGGFQSITFDGDMIENITGFTTRSITFRTKFTPQPSSNVQTITLVFADADSFADTADITSIVSFS</sequence>
<evidence type="ECO:0000313" key="1">
    <source>
        <dbReference type="EMBL" id="QHT07314.1"/>
    </source>
</evidence>
<protein>
    <submittedName>
        <fullName evidence="1">Uncharacterized protein</fullName>
    </submittedName>
</protein>